<reference evidence="1" key="1">
    <citation type="journal article" date="2021" name="Environ. Microbiol.">
        <title>Gene family expansions and transcriptome signatures uncover fungal adaptations to wood decay.</title>
        <authorList>
            <person name="Hage H."/>
            <person name="Miyauchi S."/>
            <person name="Viragh M."/>
            <person name="Drula E."/>
            <person name="Min B."/>
            <person name="Chaduli D."/>
            <person name="Navarro D."/>
            <person name="Favel A."/>
            <person name="Norest M."/>
            <person name="Lesage-Meessen L."/>
            <person name="Balint B."/>
            <person name="Merenyi Z."/>
            <person name="de Eugenio L."/>
            <person name="Morin E."/>
            <person name="Martinez A.T."/>
            <person name="Baldrian P."/>
            <person name="Stursova M."/>
            <person name="Martinez M.J."/>
            <person name="Novotny C."/>
            <person name="Magnuson J.K."/>
            <person name="Spatafora J.W."/>
            <person name="Maurice S."/>
            <person name="Pangilinan J."/>
            <person name="Andreopoulos W."/>
            <person name="LaButti K."/>
            <person name="Hundley H."/>
            <person name="Na H."/>
            <person name="Kuo A."/>
            <person name="Barry K."/>
            <person name="Lipzen A."/>
            <person name="Henrissat B."/>
            <person name="Riley R."/>
            <person name="Ahrendt S."/>
            <person name="Nagy L.G."/>
            <person name="Grigoriev I.V."/>
            <person name="Martin F."/>
            <person name="Rosso M.N."/>
        </authorList>
    </citation>
    <scope>NUCLEOTIDE SEQUENCE</scope>
    <source>
        <strain evidence="1">CBS 384.51</strain>
    </source>
</reference>
<protein>
    <submittedName>
        <fullName evidence="1">Uncharacterized protein</fullName>
    </submittedName>
</protein>
<gene>
    <name evidence="1" type="ORF">BDY19DRAFT_990012</name>
</gene>
<keyword evidence="2" id="KW-1185">Reference proteome</keyword>
<comment type="caution">
    <text evidence="1">The sequence shown here is derived from an EMBL/GenBank/DDBJ whole genome shotgun (WGS) entry which is preliminary data.</text>
</comment>
<dbReference type="Proteomes" id="UP001055072">
    <property type="component" value="Unassembled WGS sequence"/>
</dbReference>
<evidence type="ECO:0000313" key="2">
    <source>
        <dbReference type="Proteomes" id="UP001055072"/>
    </source>
</evidence>
<accession>A0ACB8UGF8</accession>
<dbReference type="EMBL" id="MU274902">
    <property type="protein sequence ID" value="KAI0093366.1"/>
    <property type="molecule type" value="Genomic_DNA"/>
</dbReference>
<organism evidence="1 2">
    <name type="scientific">Irpex rosettiformis</name>
    <dbReference type="NCBI Taxonomy" id="378272"/>
    <lineage>
        <taxon>Eukaryota</taxon>
        <taxon>Fungi</taxon>
        <taxon>Dikarya</taxon>
        <taxon>Basidiomycota</taxon>
        <taxon>Agaricomycotina</taxon>
        <taxon>Agaricomycetes</taxon>
        <taxon>Polyporales</taxon>
        <taxon>Irpicaceae</taxon>
        <taxon>Irpex</taxon>
    </lineage>
</organism>
<name>A0ACB8UGF8_9APHY</name>
<proteinExistence type="predicted"/>
<sequence>MVYTPSRDWSGDDRECPVSRYSPQFKMLVDKLTRAVAELKGYTFPKVCPLCGRQGMLAIGKKISQIGNVYFNCRFCREVFDVCSLIMPPEMVAEIEAAREREVEDWRRTEGPTAYMATVAEQRTPNSHTESQYFANSLIHRFTSIPGTPDQNSPSPPGNRGPLLSFEERLSRALACQPPQTPQRPTYVPSSSLPPSSIPGSVERGASQPDGFRTIDSDIEVGPVVTLQYKDKGTKQSPIDLLSPFMTPVKTSGSSLSGKRKQSDEPATVPVKKAKLGERVDALRKLRVIVWFKTGCRSITAEEIVPTVFSISDFTTVCNVLQLSMADNFQVYYPNICGWQDPINMAVPIAHYPQCYDTIVLRRAGIQGCPGFHSAVGCAFQD</sequence>
<evidence type="ECO:0000313" key="1">
    <source>
        <dbReference type="EMBL" id="KAI0093366.1"/>
    </source>
</evidence>